<dbReference type="KEGG" id="xau:Xaut_4917"/>
<keyword evidence="3" id="KW-1185">Reference proteome</keyword>
<keyword evidence="2" id="KW-0614">Plasmid</keyword>
<reference evidence="2 3" key="1">
    <citation type="submission" date="2007-07" db="EMBL/GenBank/DDBJ databases">
        <title>Complete sequence of plasmid pXAUT01 of Xanthobacter autotrophicus Py2.</title>
        <authorList>
            <consortium name="US DOE Joint Genome Institute"/>
            <person name="Copeland A."/>
            <person name="Lucas S."/>
            <person name="Lapidus A."/>
            <person name="Barry K."/>
            <person name="Glavina del Rio T."/>
            <person name="Hammon N."/>
            <person name="Israni S."/>
            <person name="Dalin E."/>
            <person name="Tice H."/>
            <person name="Pitluck S."/>
            <person name="Sims D."/>
            <person name="Brettin T."/>
            <person name="Bruce D."/>
            <person name="Detter J.C."/>
            <person name="Han C."/>
            <person name="Tapia R."/>
            <person name="Brainard J."/>
            <person name="Schmutz J."/>
            <person name="Larimer F."/>
            <person name="Land M."/>
            <person name="Hauser L."/>
            <person name="Kyrpides N."/>
            <person name="Kim E."/>
            <person name="Ensigns S.A."/>
            <person name="Richardson P."/>
        </authorList>
    </citation>
    <scope>NUCLEOTIDE SEQUENCE [LARGE SCALE GENOMIC DNA]</scope>
    <source>
        <strain evidence="3">ATCC BAA-1158 / Py2</strain>
        <plasmid evidence="3">Plasmid pXAUT01</plasmid>
    </source>
</reference>
<protein>
    <recommendedName>
        <fullName evidence="1">Phasin domain-containing protein</fullName>
    </recommendedName>
</protein>
<organism evidence="2 3">
    <name type="scientific">Xanthobacter autotrophicus (strain ATCC BAA-1158 / Py2)</name>
    <dbReference type="NCBI Taxonomy" id="78245"/>
    <lineage>
        <taxon>Bacteria</taxon>
        <taxon>Pseudomonadati</taxon>
        <taxon>Pseudomonadota</taxon>
        <taxon>Alphaproteobacteria</taxon>
        <taxon>Hyphomicrobiales</taxon>
        <taxon>Xanthobacteraceae</taxon>
        <taxon>Xanthobacter</taxon>
    </lineage>
</organism>
<feature type="domain" description="Phasin" evidence="1">
    <location>
        <begin position="16"/>
        <end position="103"/>
    </location>
</feature>
<proteinExistence type="predicted"/>
<dbReference type="EMBL" id="CP000782">
    <property type="protein sequence ID" value="ABS70123.1"/>
    <property type="molecule type" value="Genomic_DNA"/>
</dbReference>
<evidence type="ECO:0000259" key="1">
    <source>
        <dbReference type="Pfam" id="PF09361"/>
    </source>
</evidence>
<accession>A7IQ27</accession>
<geneLocation type="plasmid" evidence="2 3">
    <name>pXAUT01</name>
</geneLocation>
<dbReference type="HOGENOM" id="CLU_2157395_0_0_5"/>
<dbReference type="AlphaFoldDB" id="A7IQ27"/>
<evidence type="ECO:0000313" key="2">
    <source>
        <dbReference type="EMBL" id="ABS70123.1"/>
    </source>
</evidence>
<name>A7IQ27_XANP2</name>
<sequence length="111" mass="11807">MTSETTTTGMQSWLNQFTNAAPGQFDWTKSVSEGPFKLYGALYKQMLAGAARQLQIQADYVGRLAECKDPGEALAAQSELVQKSVACCVESGQQIATAMGQGVPQASQLDA</sequence>
<dbReference type="Proteomes" id="UP000002417">
    <property type="component" value="Plasmid pXAUT01"/>
</dbReference>
<evidence type="ECO:0000313" key="3">
    <source>
        <dbReference type="Proteomes" id="UP000002417"/>
    </source>
</evidence>
<dbReference type="InterPro" id="IPR018968">
    <property type="entry name" value="Phasin"/>
</dbReference>
<dbReference type="Pfam" id="PF09361">
    <property type="entry name" value="Phasin_2"/>
    <property type="match status" value="1"/>
</dbReference>
<gene>
    <name evidence="2" type="ordered locus">Xaut_4917</name>
</gene>